<name>A0ABM0GUG5_SACKO</name>
<dbReference type="Gene3D" id="3.30.1490.40">
    <property type="match status" value="1"/>
</dbReference>
<keyword evidence="3" id="KW-1185">Reference proteome</keyword>
<dbReference type="InterPro" id="IPR035445">
    <property type="entry name" value="GYF-like_dom_sf"/>
</dbReference>
<dbReference type="InterPro" id="IPR003169">
    <property type="entry name" value="GYF"/>
</dbReference>
<dbReference type="SUPFAM" id="SSF55277">
    <property type="entry name" value="GYF domain"/>
    <property type="match status" value="1"/>
</dbReference>
<proteinExistence type="predicted"/>
<accession>A0ABM0GUG5</accession>
<dbReference type="SMART" id="SM00444">
    <property type="entry name" value="GYF"/>
    <property type="match status" value="1"/>
</dbReference>
<evidence type="ECO:0000259" key="2">
    <source>
        <dbReference type="PROSITE" id="PS50829"/>
    </source>
</evidence>
<feature type="compositionally biased region" description="Basic and acidic residues" evidence="1">
    <location>
        <begin position="1"/>
        <end position="13"/>
    </location>
</feature>
<reference evidence="4" key="1">
    <citation type="submission" date="2025-08" db="UniProtKB">
        <authorList>
            <consortium name="RefSeq"/>
        </authorList>
    </citation>
    <scope>IDENTIFICATION</scope>
    <source>
        <tissue evidence="4">Testes</tissue>
    </source>
</reference>
<dbReference type="Pfam" id="PF02213">
    <property type="entry name" value="GYF"/>
    <property type="match status" value="1"/>
</dbReference>
<dbReference type="RefSeq" id="XP_002737591.1">
    <property type="nucleotide sequence ID" value="XM_002737545.2"/>
</dbReference>
<organism evidence="3 4">
    <name type="scientific">Saccoglossus kowalevskii</name>
    <name type="common">Acorn worm</name>
    <dbReference type="NCBI Taxonomy" id="10224"/>
    <lineage>
        <taxon>Eukaryota</taxon>
        <taxon>Metazoa</taxon>
        <taxon>Hemichordata</taxon>
        <taxon>Enteropneusta</taxon>
        <taxon>Harrimaniidae</taxon>
        <taxon>Saccoglossus</taxon>
    </lineage>
</organism>
<feature type="region of interest" description="Disordered" evidence="1">
    <location>
        <begin position="157"/>
        <end position="180"/>
    </location>
</feature>
<feature type="domain" description="GYF" evidence="2">
    <location>
        <begin position="274"/>
        <end position="330"/>
    </location>
</feature>
<dbReference type="PROSITE" id="PS50829">
    <property type="entry name" value="GYF"/>
    <property type="match status" value="1"/>
</dbReference>
<dbReference type="PANTHER" id="PTHR13138">
    <property type="entry name" value="PROTEIN LIN1"/>
    <property type="match status" value="1"/>
</dbReference>
<protein>
    <submittedName>
        <fullName evidence="4">CD2 antigen cytoplasmic tail-binding protein 2-like</fullName>
    </submittedName>
</protein>
<evidence type="ECO:0000313" key="3">
    <source>
        <dbReference type="Proteomes" id="UP000694865"/>
    </source>
</evidence>
<dbReference type="PANTHER" id="PTHR13138:SF3">
    <property type="entry name" value="CD2 ANTIGEN CYTOPLASMIC TAIL-BINDING PROTEIN 2"/>
    <property type="match status" value="1"/>
</dbReference>
<dbReference type="GeneID" id="100371734"/>
<dbReference type="Proteomes" id="UP000694865">
    <property type="component" value="Unplaced"/>
</dbReference>
<gene>
    <name evidence="4" type="primary">LOC100371734</name>
</gene>
<evidence type="ECO:0000313" key="4">
    <source>
        <dbReference type="RefSeq" id="XP_002737591.1"/>
    </source>
</evidence>
<evidence type="ECO:0000256" key="1">
    <source>
        <dbReference type="SAM" id="MobiDB-lite"/>
    </source>
</evidence>
<feature type="region of interest" description="Disordered" evidence="1">
    <location>
        <begin position="1"/>
        <end position="65"/>
    </location>
</feature>
<dbReference type="InterPro" id="IPR039905">
    <property type="entry name" value="CD2BP2/Lin1"/>
</dbReference>
<sequence>MSEKKTVHFPEMDEKGEEEQTSTRFKSKHSLDSDEEDDGKDASTYELTEDDIEGQEAATVDYEGGVRITPFNLKEEMEEGHFDNEGNYFESKEDLIRDNWMDNIDWVKIKEKAKQNDNEDDDSDDDSDPLDEIKVYTEILTFMKPGETIAKAVKRLGGGGSVTDSRRKWQAKKQKTEKTEKDINKEDMLKLTELVNEIVQRGVYDVYQYTYEKIQHALKQKEQSKFNISAPSKNEDAFDMFADDVDKDKLSKATTSKANGEDSKGTSAGFKDDEVFWEYKWENKDDSEVFGPFSSHQMQSWCEDGYFESEVWVRKIGSQQFYNSKRVDFDLYT</sequence>